<dbReference type="PROSITE" id="PS00061">
    <property type="entry name" value="ADH_SHORT"/>
    <property type="match status" value="1"/>
</dbReference>
<dbReference type="PANTHER" id="PTHR44196">
    <property type="entry name" value="DEHYDROGENASE/REDUCTASE SDR FAMILY MEMBER 7B"/>
    <property type="match status" value="1"/>
</dbReference>
<dbReference type="PANTHER" id="PTHR44196:SF1">
    <property type="entry name" value="DEHYDROGENASE_REDUCTASE SDR FAMILY MEMBER 7B"/>
    <property type="match status" value="1"/>
</dbReference>
<dbReference type="Proteomes" id="UP000198704">
    <property type="component" value="Unassembled WGS sequence"/>
</dbReference>
<evidence type="ECO:0000256" key="3">
    <source>
        <dbReference type="RuleBase" id="RU000363"/>
    </source>
</evidence>
<dbReference type="InterPro" id="IPR057326">
    <property type="entry name" value="KR_dom"/>
</dbReference>
<dbReference type="OrthoDB" id="9781689at2"/>
<dbReference type="CDD" id="cd05360">
    <property type="entry name" value="SDR_c3"/>
    <property type="match status" value="1"/>
</dbReference>
<dbReference type="STRING" id="582672.SAMN05216360_102366"/>
<dbReference type="Pfam" id="PF00106">
    <property type="entry name" value="adh_short"/>
    <property type="match status" value="1"/>
</dbReference>
<gene>
    <name evidence="5" type="ORF">SAMN05216360_102366</name>
</gene>
<dbReference type="AlphaFoldDB" id="A0A1G9U0T7"/>
<evidence type="ECO:0000313" key="5">
    <source>
        <dbReference type="EMBL" id="SDM53481.1"/>
    </source>
</evidence>
<sequence>MTPTLKPLAEQTVVITGASSGIGLATARMAADRGARVILAARSDGALQQLADEIKSKGGRAHVVVADVCKPEDLTRIAEEARTTFGGFDTWVNNAGIGLYGRLEEVSLADMRKLFETNFWGEVYGSLEAVKHLKKHGGALINVGSEVSERAVPLQGMYSASKHAVKGFTDALRMELQNEGAPVSVTLIKPGQIDTPFTVNAKNYLDSEPHHVPPVYAPGVVAEAILSAAEKPVRDVYVGGGAKVMAEVAHLAPSLTDRGMNAKIIPDTPSGRPLQRSRDRSGLDEATEMLSERGNYEGRVLETSLYTKAALNPLLTSAAVVGAGLVLGAIVKALPHRPVNITGSAGSTTAKALHIHLEAKAGHEADVETLLRDILTCVRRERATAPWYGVRLSHSTFGIFEVFPDEAGREAHLIGEGAEILMKRSNALLKAPARLDKLDVLLSKPV</sequence>
<comment type="similarity">
    <text evidence="1 3">Belongs to the short-chain dehydrogenases/reductases (SDR) family.</text>
</comment>
<protein>
    <submittedName>
        <fullName evidence="5">Short-chain dehydrogenase</fullName>
    </submittedName>
</protein>
<dbReference type="InterPro" id="IPR011008">
    <property type="entry name" value="Dimeric_a/b-barrel"/>
</dbReference>
<dbReference type="Gene3D" id="3.40.50.720">
    <property type="entry name" value="NAD(P)-binding Rossmann-like Domain"/>
    <property type="match status" value="1"/>
</dbReference>
<dbReference type="PRINTS" id="PR00081">
    <property type="entry name" value="GDHRDH"/>
</dbReference>
<dbReference type="NCBIfam" id="NF005495">
    <property type="entry name" value="PRK07109.1"/>
    <property type="match status" value="1"/>
</dbReference>
<dbReference type="InterPro" id="IPR020904">
    <property type="entry name" value="Sc_DH/Rdtase_CS"/>
</dbReference>
<evidence type="ECO:0000256" key="1">
    <source>
        <dbReference type="ARBA" id="ARBA00006484"/>
    </source>
</evidence>
<dbReference type="InterPro" id="IPR002347">
    <property type="entry name" value="SDR_fam"/>
</dbReference>
<dbReference type="EMBL" id="FNHS01000002">
    <property type="protein sequence ID" value="SDM53481.1"/>
    <property type="molecule type" value="Genomic_DNA"/>
</dbReference>
<name>A0A1G9U0T7_9HYPH</name>
<dbReference type="InterPro" id="IPR036291">
    <property type="entry name" value="NAD(P)-bd_dom_sf"/>
</dbReference>
<feature type="domain" description="Ketoreductase" evidence="4">
    <location>
        <begin position="11"/>
        <end position="196"/>
    </location>
</feature>
<proteinExistence type="inferred from homology"/>
<keyword evidence="6" id="KW-1185">Reference proteome</keyword>
<dbReference type="SUPFAM" id="SSF51735">
    <property type="entry name" value="NAD(P)-binding Rossmann-fold domains"/>
    <property type="match status" value="1"/>
</dbReference>
<evidence type="ECO:0000313" key="6">
    <source>
        <dbReference type="Proteomes" id="UP000198704"/>
    </source>
</evidence>
<dbReference type="GO" id="GO:0016491">
    <property type="term" value="F:oxidoreductase activity"/>
    <property type="evidence" value="ECO:0007669"/>
    <property type="project" value="UniProtKB-KW"/>
</dbReference>
<dbReference type="SUPFAM" id="SSF54909">
    <property type="entry name" value="Dimeric alpha+beta barrel"/>
    <property type="match status" value="1"/>
</dbReference>
<organism evidence="5 6">
    <name type="scientific">Methylobacterium phyllostachyos</name>
    <dbReference type="NCBI Taxonomy" id="582672"/>
    <lineage>
        <taxon>Bacteria</taxon>
        <taxon>Pseudomonadati</taxon>
        <taxon>Pseudomonadota</taxon>
        <taxon>Alphaproteobacteria</taxon>
        <taxon>Hyphomicrobiales</taxon>
        <taxon>Methylobacteriaceae</taxon>
        <taxon>Methylobacterium</taxon>
    </lineage>
</organism>
<dbReference type="GO" id="GO:0016020">
    <property type="term" value="C:membrane"/>
    <property type="evidence" value="ECO:0007669"/>
    <property type="project" value="TreeGrafter"/>
</dbReference>
<accession>A0A1G9U0T7</accession>
<dbReference type="RefSeq" id="WP_091713654.1">
    <property type="nucleotide sequence ID" value="NZ_FNHS01000002.1"/>
</dbReference>
<dbReference type="PRINTS" id="PR00080">
    <property type="entry name" value="SDRFAMILY"/>
</dbReference>
<keyword evidence="2" id="KW-0560">Oxidoreductase</keyword>
<reference evidence="6" key="1">
    <citation type="submission" date="2016-10" db="EMBL/GenBank/DDBJ databases">
        <authorList>
            <person name="Varghese N."/>
            <person name="Submissions S."/>
        </authorList>
    </citation>
    <scope>NUCLEOTIDE SEQUENCE [LARGE SCALE GENOMIC DNA]</scope>
    <source>
        <strain evidence="6">BL47</strain>
    </source>
</reference>
<dbReference type="Gene3D" id="3.30.70.100">
    <property type="match status" value="1"/>
</dbReference>
<evidence type="ECO:0000259" key="4">
    <source>
        <dbReference type="SMART" id="SM00822"/>
    </source>
</evidence>
<evidence type="ECO:0000256" key="2">
    <source>
        <dbReference type="ARBA" id="ARBA00023002"/>
    </source>
</evidence>
<dbReference type="SMART" id="SM00822">
    <property type="entry name" value="PKS_KR"/>
    <property type="match status" value="1"/>
</dbReference>